<dbReference type="Pfam" id="PF13620">
    <property type="entry name" value="CarboxypepD_reg"/>
    <property type="match status" value="1"/>
</dbReference>
<dbReference type="Gene3D" id="2.60.40.10">
    <property type="entry name" value="Immunoglobulins"/>
    <property type="match status" value="2"/>
</dbReference>
<dbReference type="PANTHER" id="PTHR36194:SF1">
    <property type="entry name" value="S-LAYER-LIKE PROTEIN"/>
    <property type="match status" value="1"/>
</dbReference>
<dbReference type="EMBL" id="PGCK01000014">
    <property type="protein sequence ID" value="MCD1296131.1"/>
    <property type="molecule type" value="Genomic_DNA"/>
</dbReference>
<name>A0AAP2REF6_9EURY</name>
<feature type="domain" description="PEGA" evidence="1">
    <location>
        <begin position="334"/>
        <end position="403"/>
    </location>
</feature>
<dbReference type="SUPFAM" id="SSF49464">
    <property type="entry name" value="Carboxypeptidase regulatory domain-like"/>
    <property type="match status" value="1"/>
</dbReference>
<comment type="caution">
    <text evidence="2">The sequence shown here is derived from an EMBL/GenBank/DDBJ whole genome shotgun (WGS) entry which is preliminary data.</text>
</comment>
<evidence type="ECO:0000313" key="2">
    <source>
        <dbReference type="EMBL" id="MCD1296131.1"/>
    </source>
</evidence>
<protein>
    <recommendedName>
        <fullName evidence="1">PEGA domain-containing protein</fullName>
    </recommendedName>
</protein>
<reference evidence="2 3" key="1">
    <citation type="submission" date="2017-11" db="EMBL/GenBank/DDBJ databases">
        <title>Isolation and Characterization of Family Methanocellaceae Species from Potential Methane Hydrate Area Offshore Southwestern Taiwan.</title>
        <authorList>
            <person name="Zhang W.-L."/>
            <person name="Chen W.-C."/>
            <person name="Lai M.-C."/>
            <person name="Chen S.-C."/>
        </authorList>
    </citation>
    <scope>NUCLEOTIDE SEQUENCE [LARGE SCALE GENOMIC DNA]</scope>
    <source>
        <strain evidence="2 3">CWC-04</strain>
    </source>
</reference>
<dbReference type="InterPro" id="IPR013229">
    <property type="entry name" value="PEGA"/>
</dbReference>
<dbReference type="InterPro" id="IPR008969">
    <property type="entry name" value="CarboxyPept-like_regulatory"/>
</dbReference>
<evidence type="ECO:0000259" key="1">
    <source>
        <dbReference type="Pfam" id="PF08308"/>
    </source>
</evidence>
<proteinExistence type="predicted"/>
<keyword evidence="3" id="KW-1185">Reference proteome</keyword>
<dbReference type="Proteomes" id="UP001320159">
    <property type="component" value="Unassembled WGS sequence"/>
</dbReference>
<dbReference type="PANTHER" id="PTHR36194">
    <property type="entry name" value="S-LAYER-LIKE PROTEIN"/>
    <property type="match status" value="1"/>
</dbReference>
<dbReference type="Pfam" id="PF08308">
    <property type="entry name" value="PEGA"/>
    <property type="match status" value="2"/>
</dbReference>
<dbReference type="RefSeq" id="WP_230743040.1">
    <property type="nucleotide sequence ID" value="NZ_PGCK01000014.1"/>
</dbReference>
<dbReference type="InterPro" id="IPR013783">
    <property type="entry name" value="Ig-like_fold"/>
</dbReference>
<dbReference type="AlphaFoldDB" id="A0AAP2REF6"/>
<evidence type="ECO:0000313" key="3">
    <source>
        <dbReference type="Proteomes" id="UP001320159"/>
    </source>
</evidence>
<feature type="domain" description="PEGA" evidence="1">
    <location>
        <begin position="405"/>
        <end position="471"/>
    </location>
</feature>
<accession>A0AAP2REF6</accession>
<sequence>MSKNIRRNVLLILVLLFLNILISPIVLAEQYGSISGKVSDKNGNPVNGAYVECYDNYSKLIATTSTDNGGLFSFDKVPIVSSYGYDNYKVKVSFDKDGKDYGQLSSLWFVVYPLRCAEQNFVFDNYPPSGMGRIYGVVSDQSSWISSVPATIYMDNGMYAFYDGRTTQPWQFWLPVGNYSLWAERNVNGKTYVSDKINVNVQSDQDKYVSVFCPLTKNVSYHEQPSPSVNVVKGTTSQKNNMPLPGVNVELCKVDDKKNLFKVKSTSSDANGLYEFYGIDVMGIYDNYCIRFIYDINGKEYVKTSDVFRIYYANTLGVSHSTSVNINFDIVNTGSLEITSDPEGAYIWIDGSNTSEKTPYIFNKLGIGDHHIVLKKEGYYDDGFDVEISPEVTTSINRTLQQNSGNLFIIVTPAEASVYLNGEYAGEGSMVLSDKTCGAYSYLITCDGYNNETGTIDVLSGEVSTLNINMVATPGLTLTYFLYLLNNVVYTIGKVFSG</sequence>
<gene>
    <name evidence="2" type="ORF">CUJ83_14100</name>
</gene>
<organism evidence="2 3">
    <name type="scientific">Methanooceanicella nereidis</name>
    <dbReference type="NCBI Taxonomy" id="2052831"/>
    <lineage>
        <taxon>Archaea</taxon>
        <taxon>Methanobacteriati</taxon>
        <taxon>Methanobacteriota</taxon>
        <taxon>Stenosarchaea group</taxon>
        <taxon>Methanomicrobia</taxon>
        <taxon>Methanocellales</taxon>
        <taxon>Methanocellaceae</taxon>
        <taxon>Methanooceanicella</taxon>
    </lineage>
</organism>